<reference evidence="1" key="1">
    <citation type="journal article" date="2015" name="Nature">
        <title>Complex archaea that bridge the gap between prokaryotes and eukaryotes.</title>
        <authorList>
            <person name="Spang A."/>
            <person name="Saw J.H."/>
            <person name="Jorgensen S.L."/>
            <person name="Zaremba-Niedzwiedzka K."/>
            <person name="Martijn J."/>
            <person name="Lind A.E."/>
            <person name="van Eijk R."/>
            <person name="Schleper C."/>
            <person name="Guy L."/>
            <person name="Ettema T.J."/>
        </authorList>
    </citation>
    <scope>NUCLEOTIDE SEQUENCE</scope>
</reference>
<gene>
    <name evidence="1" type="ORF">LCGC14_2854910</name>
</gene>
<proteinExistence type="predicted"/>
<name>A0A0F9AY88_9ZZZZ</name>
<organism evidence="1">
    <name type="scientific">marine sediment metagenome</name>
    <dbReference type="NCBI Taxonomy" id="412755"/>
    <lineage>
        <taxon>unclassified sequences</taxon>
        <taxon>metagenomes</taxon>
        <taxon>ecological metagenomes</taxon>
    </lineage>
</organism>
<protein>
    <submittedName>
        <fullName evidence="1">Uncharacterized protein</fullName>
    </submittedName>
</protein>
<dbReference type="AlphaFoldDB" id="A0A0F9AY88"/>
<sequence length="33" mass="3611">MRKGAGLGSLLKMPGVKPLYIVRREDGTYFVSA</sequence>
<dbReference type="EMBL" id="LAZR01055014">
    <property type="protein sequence ID" value="KKK77311.1"/>
    <property type="molecule type" value="Genomic_DNA"/>
</dbReference>
<comment type="caution">
    <text evidence="1">The sequence shown here is derived from an EMBL/GenBank/DDBJ whole genome shotgun (WGS) entry which is preliminary data.</text>
</comment>
<evidence type="ECO:0000313" key="1">
    <source>
        <dbReference type="EMBL" id="KKK77311.1"/>
    </source>
</evidence>
<feature type="non-terminal residue" evidence="1">
    <location>
        <position position="33"/>
    </location>
</feature>
<accession>A0A0F9AY88</accession>